<accession>A0A1C7LMA2</accession>
<dbReference type="OMA" id="WRTQDSF"/>
<evidence type="ECO:0008006" key="4">
    <source>
        <dbReference type="Google" id="ProtNLM"/>
    </source>
</evidence>
<dbReference type="SUPFAM" id="SSF52266">
    <property type="entry name" value="SGNH hydrolase"/>
    <property type="match status" value="1"/>
</dbReference>
<dbReference type="InterPro" id="IPR001087">
    <property type="entry name" value="GDSL"/>
</dbReference>
<reference evidence="2 3" key="1">
    <citation type="submission" date="2016-03" db="EMBL/GenBank/DDBJ databases">
        <title>Whole genome sequencing of Grifola frondosa 9006-11.</title>
        <authorList>
            <person name="Min B."/>
            <person name="Park H."/>
            <person name="Kim J.-G."/>
            <person name="Cho H."/>
            <person name="Oh Y.-L."/>
            <person name="Kong W.-S."/>
            <person name="Choi I.-G."/>
        </authorList>
    </citation>
    <scope>NUCLEOTIDE SEQUENCE [LARGE SCALE GENOMIC DNA]</scope>
    <source>
        <strain evidence="2 3">9006-11</strain>
    </source>
</reference>
<feature type="region of interest" description="Disordered" evidence="1">
    <location>
        <begin position="23"/>
        <end position="46"/>
    </location>
</feature>
<organism evidence="2 3">
    <name type="scientific">Grifola frondosa</name>
    <name type="common">Maitake</name>
    <name type="synonym">Polyporus frondosus</name>
    <dbReference type="NCBI Taxonomy" id="5627"/>
    <lineage>
        <taxon>Eukaryota</taxon>
        <taxon>Fungi</taxon>
        <taxon>Dikarya</taxon>
        <taxon>Basidiomycota</taxon>
        <taxon>Agaricomycotina</taxon>
        <taxon>Agaricomycetes</taxon>
        <taxon>Polyporales</taxon>
        <taxon>Grifolaceae</taxon>
        <taxon>Grifola</taxon>
    </lineage>
</organism>
<dbReference type="Pfam" id="PF00657">
    <property type="entry name" value="Lipase_GDSL"/>
    <property type="match status" value="1"/>
</dbReference>
<proteinExistence type="predicted"/>
<gene>
    <name evidence="2" type="ORF">A0H81_14364</name>
</gene>
<protein>
    <recommendedName>
        <fullName evidence="4">SGNH hydrolase-type esterase domain-containing protein</fullName>
    </recommendedName>
</protein>
<dbReference type="GO" id="GO:0016788">
    <property type="term" value="F:hydrolase activity, acting on ester bonds"/>
    <property type="evidence" value="ECO:0007669"/>
    <property type="project" value="InterPro"/>
</dbReference>
<evidence type="ECO:0000313" key="3">
    <source>
        <dbReference type="Proteomes" id="UP000092993"/>
    </source>
</evidence>
<dbReference type="Gene3D" id="3.40.50.1110">
    <property type="entry name" value="SGNH hydrolase"/>
    <property type="match status" value="1"/>
</dbReference>
<sequence>MKSTAFLQTQGLAIDLDMVKSRNATKRRADQPTTASSSTKKPRLEPPVIPEIIEHHDHLLYSAVGRRWRGLDNIENLVVFGDSTTRFGHCTTWLGHLLQSLVTSGKSRKQHVQAYNYAAPGHTVEDDLSDQLEKFFEQFPRKKGTQSEPSLDPSKTLCVLWLGINDCGRTEADDLEEIIEKLFEDGLDELYTKAGARNFLLINVPPKDRCPAALRLSTDLSKRYKTWNELLQSRAKIFASDSAQISVFLFSAYEVVSAVLDDPEKFGFQEDDVTEQGGAIWMDDLHMTSEVHAIVAERIEVALRARGV</sequence>
<comment type="caution">
    <text evidence="2">The sequence shown here is derived from an EMBL/GenBank/DDBJ whole genome shotgun (WGS) entry which is preliminary data.</text>
</comment>
<evidence type="ECO:0000313" key="2">
    <source>
        <dbReference type="EMBL" id="OBZ65668.1"/>
    </source>
</evidence>
<name>A0A1C7LMA2_GRIFR</name>
<keyword evidence="3" id="KW-1185">Reference proteome</keyword>
<dbReference type="InterPro" id="IPR036514">
    <property type="entry name" value="SGNH_hydro_sf"/>
</dbReference>
<dbReference type="OrthoDB" id="1600564at2759"/>
<dbReference type="Proteomes" id="UP000092993">
    <property type="component" value="Unassembled WGS sequence"/>
</dbReference>
<dbReference type="EMBL" id="LUGG01000041">
    <property type="protein sequence ID" value="OBZ65668.1"/>
    <property type="molecule type" value="Genomic_DNA"/>
</dbReference>
<dbReference type="AlphaFoldDB" id="A0A1C7LMA2"/>
<evidence type="ECO:0000256" key="1">
    <source>
        <dbReference type="SAM" id="MobiDB-lite"/>
    </source>
</evidence>